<comment type="caution">
    <text evidence="3">The sequence shown here is derived from an EMBL/GenBank/DDBJ whole genome shotgun (WGS) entry which is preliminary data.</text>
</comment>
<dbReference type="Proteomes" id="UP000663836">
    <property type="component" value="Unassembled WGS sequence"/>
</dbReference>
<organism evidence="3 7">
    <name type="scientific">Rotaria sordida</name>
    <dbReference type="NCBI Taxonomy" id="392033"/>
    <lineage>
        <taxon>Eukaryota</taxon>
        <taxon>Metazoa</taxon>
        <taxon>Spiralia</taxon>
        <taxon>Gnathifera</taxon>
        <taxon>Rotifera</taxon>
        <taxon>Eurotatoria</taxon>
        <taxon>Bdelloidea</taxon>
        <taxon>Philodinida</taxon>
        <taxon>Philodinidae</taxon>
        <taxon>Rotaria</taxon>
    </lineage>
</organism>
<name>A0A814CX39_9BILA</name>
<accession>A0A814CX39</accession>
<dbReference type="EMBL" id="CAJOBD010000060">
    <property type="protein sequence ID" value="CAF3558151.1"/>
    <property type="molecule type" value="Genomic_DNA"/>
</dbReference>
<dbReference type="EMBL" id="CAJNOT010000343">
    <property type="protein sequence ID" value="CAF0948063.1"/>
    <property type="molecule type" value="Genomic_DNA"/>
</dbReference>
<evidence type="ECO:0000313" key="2">
    <source>
        <dbReference type="EMBL" id="CAF0892767.1"/>
    </source>
</evidence>
<dbReference type="Proteomes" id="UP000663870">
    <property type="component" value="Unassembled WGS sequence"/>
</dbReference>
<evidence type="ECO:0000313" key="8">
    <source>
        <dbReference type="Proteomes" id="UP000663870"/>
    </source>
</evidence>
<keyword evidence="1" id="KW-0812">Transmembrane</keyword>
<keyword evidence="1" id="KW-0472">Membrane</keyword>
<dbReference type="Proteomes" id="UP000663882">
    <property type="component" value="Unassembled WGS sequence"/>
</dbReference>
<feature type="transmembrane region" description="Helical" evidence="1">
    <location>
        <begin position="35"/>
        <end position="57"/>
    </location>
</feature>
<dbReference type="OrthoDB" id="9977640at2759"/>
<gene>
    <name evidence="6" type="ORF">JBS370_LOCUS1699</name>
    <name evidence="5" type="ORF">JXQ802_LOCUS54259</name>
    <name evidence="4" type="ORF">PYM288_LOCUS37825</name>
    <name evidence="2" type="ORF">RFH988_LOCUS8572</name>
    <name evidence="3" type="ORF">ZHD862_LOCUS9848</name>
</gene>
<keyword evidence="8" id="KW-1185">Reference proteome</keyword>
<protein>
    <submittedName>
        <fullName evidence="3">Uncharacterized protein</fullName>
    </submittedName>
</protein>
<reference evidence="3" key="1">
    <citation type="submission" date="2021-02" db="EMBL/GenBank/DDBJ databases">
        <authorList>
            <person name="Nowell W R."/>
        </authorList>
    </citation>
    <scope>NUCLEOTIDE SEQUENCE</scope>
</reference>
<sequence>MNSTLSDWNIKSQESFDRLYPSFVSSFSNIYTRDILFVIGLITICLLLFILLIQFFVKVRETYQTSKPKEQNNKSYKYQIRYPSYQELLNTENNRCECLRYSCLPKFQCVKPNCQVLNKTTYYEQIDERQINNSICRVYTPSNISCNNV</sequence>
<evidence type="ECO:0000313" key="3">
    <source>
        <dbReference type="EMBL" id="CAF0948063.1"/>
    </source>
</evidence>
<evidence type="ECO:0000313" key="6">
    <source>
        <dbReference type="EMBL" id="CAF3558151.1"/>
    </source>
</evidence>
<keyword evidence="1" id="KW-1133">Transmembrane helix</keyword>
<evidence type="ECO:0000256" key="1">
    <source>
        <dbReference type="SAM" id="Phobius"/>
    </source>
</evidence>
<proteinExistence type="predicted"/>
<dbReference type="Proteomes" id="UP000663854">
    <property type="component" value="Unassembled WGS sequence"/>
</dbReference>
<dbReference type="EMBL" id="CAJNOO010000292">
    <property type="protein sequence ID" value="CAF0892767.1"/>
    <property type="molecule type" value="Genomic_DNA"/>
</dbReference>
<evidence type="ECO:0000313" key="4">
    <source>
        <dbReference type="EMBL" id="CAF1482581.1"/>
    </source>
</evidence>
<evidence type="ECO:0000313" key="7">
    <source>
        <dbReference type="Proteomes" id="UP000663864"/>
    </source>
</evidence>
<evidence type="ECO:0000313" key="5">
    <source>
        <dbReference type="EMBL" id="CAF1648677.1"/>
    </source>
</evidence>
<dbReference type="EMBL" id="CAJNOH010008584">
    <property type="protein sequence ID" value="CAF1482581.1"/>
    <property type="molecule type" value="Genomic_DNA"/>
</dbReference>
<dbReference type="EMBL" id="CAJNOL010010282">
    <property type="protein sequence ID" value="CAF1648677.1"/>
    <property type="molecule type" value="Genomic_DNA"/>
</dbReference>
<dbReference type="AlphaFoldDB" id="A0A814CX39"/>
<dbReference type="Proteomes" id="UP000663864">
    <property type="component" value="Unassembled WGS sequence"/>
</dbReference>